<evidence type="ECO:0000256" key="5">
    <source>
        <dbReference type="ARBA" id="ARBA00022723"/>
    </source>
</evidence>
<dbReference type="Pfam" id="PF06463">
    <property type="entry name" value="Mob_synth_C"/>
    <property type="match status" value="1"/>
</dbReference>
<evidence type="ECO:0000256" key="9">
    <source>
        <dbReference type="ARBA" id="ARBA00023134"/>
    </source>
</evidence>
<evidence type="ECO:0000256" key="8">
    <source>
        <dbReference type="ARBA" id="ARBA00023014"/>
    </source>
</evidence>
<dbReference type="InterPro" id="IPR058240">
    <property type="entry name" value="rSAM_sf"/>
</dbReference>
<proteinExistence type="predicted"/>
<evidence type="ECO:0000313" key="15">
    <source>
        <dbReference type="Proteomes" id="UP001595840"/>
    </source>
</evidence>
<dbReference type="InterPro" id="IPR000385">
    <property type="entry name" value="MoaA_NifB_PqqE_Fe-S-bd_CS"/>
</dbReference>
<dbReference type="EC" id="4.1.99.22" evidence="2"/>
<dbReference type="SUPFAM" id="SSF102114">
    <property type="entry name" value="Radical SAM enzymes"/>
    <property type="match status" value="1"/>
</dbReference>
<evidence type="ECO:0000256" key="6">
    <source>
        <dbReference type="ARBA" id="ARBA00022741"/>
    </source>
</evidence>
<gene>
    <name evidence="14" type="primary">moaA</name>
    <name evidence="14" type="ORF">ACFOX3_12615</name>
</gene>
<evidence type="ECO:0000256" key="2">
    <source>
        <dbReference type="ARBA" id="ARBA00012167"/>
    </source>
</evidence>
<dbReference type="Gene3D" id="3.20.20.70">
    <property type="entry name" value="Aldolase class I"/>
    <property type="match status" value="1"/>
</dbReference>
<dbReference type="PANTHER" id="PTHR22960">
    <property type="entry name" value="MOLYBDOPTERIN COFACTOR SYNTHESIS PROTEIN A"/>
    <property type="match status" value="1"/>
</dbReference>
<dbReference type="EMBL" id="JBHSCX010000015">
    <property type="protein sequence ID" value="MFC4363152.1"/>
    <property type="molecule type" value="Genomic_DNA"/>
</dbReference>
<keyword evidence="8" id="KW-0411">Iron-sulfur</keyword>
<dbReference type="InterPro" id="IPR013785">
    <property type="entry name" value="Aldolase_TIM"/>
</dbReference>
<keyword evidence="3" id="KW-0004">4Fe-4S</keyword>
<dbReference type="PROSITE" id="PS51918">
    <property type="entry name" value="RADICAL_SAM"/>
    <property type="match status" value="1"/>
</dbReference>
<evidence type="ECO:0000256" key="4">
    <source>
        <dbReference type="ARBA" id="ARBA00022691"/>
    </source>
</evidence>
<dbReference type="GO" id="GO:0061798">
    <property type="term" value="F:GTP 3',8'-cyclase activity"/>
    <property type="evidence" value="ECO:0007669"/>
    <property type="project" value="UniProtKB-EC"/>
</dbReference>
<keyword evidence="7" id="KW-0408">Iron</keyword>
<accession>A0ABV8V7P6</accession>
<feature type="domain" description="Radical SAM core" evidence="13">
    <location>
        <begin position="14"/>
        <end position="234"/>
    </location>
</feature>
<evidence type="ECO:0000256" key="11">
    <source>
        <dbReference type="ARBA" id="ARBA00023239"/>
    </source>
</evidence>
<comment type="caution">
    <text evidence="14">The sequence shown here is derived from an EMBL/GenBank/DDBJ whole genome shotgun (WGS) entry which is preliminary data.</text>
</comment>
<dbReference type="SFLD" id="SFLDG01383">
    <property type="entry name" value="cyclic_pyranopterin_phosphate"/>
    <property type="match status" value="1"/>
</dbReference>
<dbReference type="PROSITE" id="PS01305">
    <property type="entry name" value="MOAA_NIFB_PQQE"/>
    <property type="match status" value="1"/>
</dbReference>
<dbReference type="InterPro" id="IPR010505">
    <property type="entry name" value="MoaA_twitch"/>
</dbReference>
<keyword evidence="4" id="KW-0949">S-adenosyl-L-methionine</keyword>
<dbReference type="InterPro" id="IPR040064">
    <property type="entry name" value="MoaA-like"/>
</dbReference>
<dbReference type="Proteomes" id="UP001595840">
    <property type="component" value="Unassembled WGS sequence"/>
</dbReference>
<comment type="catalytic activity">
    <reaction evidence="12">
        <text>GTP + AH2 + S-adenosyl-L-methionine = (8S)-3',8-cyclo-7,8-dihydroguanosine 5'-triphosphate + 5'-deoxyadenosine + L-methionine + A + H(+)</text>
        <dbReference type="Rhea" id="RHEA:49576"/>
        <dbReference type="ChEBI" id="CHEBI:13193"/>
        <dbReference type="ChEBI" id="CHEBI:15378"/>
        <dbReference type="ChEBI" id="CHEBI:17319"/>
        <dbReference type="ChEBI" id="CHEBI:17499"/>
        <dbReference type="ChEBI" id="CHEBI:37565"/>
        <dbReference type="ChEBI" id="CHEBI:57844"/>
        <dbReference type="ChEBI" id="CHEBI:59789"/>
        <dbReference type="ChEBI" id="CHEBI:131766"/>
        <dbReference type="EC" id="4.1.99.22"/>
    </reaction>
</comment>
<dbReference type="PANTHER" id="PTHR22960:SF28">
    <property type="entry name" value="GTP 3',8-CYCLASE"/>
    <property type="match status" value="1"/>
</dbReference>
<evidence type="ECO:0000256" key="7">
    <source>
        <dbReference type="ARBA" id="ARBA00023004"/>
    </source>
</evidence>
<dbReference type="InterPro" id="IPR006638">
    <property type="entry name" value="Elp3/MiaA/NifB-like_rSAM"/>
</dbReference>
<comment type="cofactor">
    <cofactor evidence="1">
        <name>[4Fe-4S] cluster</name>
        <dbReference type="ChEBI" id="CHEBI:49883"/>
    </cofactor>
</comment>
<dbReference type="Pfam" id="PF04055">
    <property type="entry name" value="Radical_SAM"/>
    <property type="match status" value="1"/>
</dbReference>
<keyword evidence="10" id="KW-0501">Molybdenum cofactor biosynthesis</keyword>
<name>A0ABV8V7P6_9GAMM</name>
<sequence>MNSYNTAPAQFIDQFQRRFTYLRLSITDACNFRCNYCLPNGYCPSGDESPLALTEIEKIVAAFAFNGTKKIRLTGGEPTLRKDLPEIIAACKTTSGIDKVALTSNGYRMTKQLPAFIDAGLDQLNLSADSLRPDTFKLITGQDKAREVLAALEQALALGMREVKLNTVLLKTYNSHELADFFNLVKNLPITLRFIELMNTGDNTGYFNAQHYSAQHIQQQLIDEGWSQIIRGPDAGPALEYSHPDYAGNIGLIMPYSKNFCASCNRLRVSSEGKLHLCLFGDEGLDIRSQLQHASAPELAAHLRQLVLGKQAGHQLHLGNTGHTRHLAMLGG</sequence>
<reference evidence="15" key="1">
    <citation type="journal article" date="2019" name="Int. J. Syst. Evol. Microbiol.">
        <title>The Global Catalogue of Microorganisms (GCM) 10K type strain sequencing project: providing services to taxonomists for standard genome sequencing and annotation.</title>
        <authorList>
            <consortium name="The Broad Institute Genomics Platform"/>
            <consortium name="The Broad Institute Genome Sequencing Center for Infectious Disease"/>
            <person name="Wu L."/>
            <person name="Ma J."/>
        </authorList>
    </citation>
    <scope>NUCLEOTIDE SEQUENCE [LARGE SCALE GENOMIC DNA]</scope>
    <source>
        <strain evidence="15">CECT 8570</strain>
    </source>
</reference>
<dbReference type="SFLD" id="SFLDS00029">
    <property type="entry name" value="Radical_SAM"/>
    <property type="match status" value="1"/>
</dbReference>
<keyword evidence="5" id="KW-0479">Metal-binding</keyword>
<dbReference type="CDD" id="cd21117">
    <property type="entry name" value="Twitch_MoaA"/>
    <property type="match status" value="1"/>
</dbReference>
<keyword evidence="11 14" id="KW-0456">Lyase</keyword>
<evidence type="ECO:0000256" key="3">
    <source>
        <dbReference type="ARBA" id="ARBA00022485"/>
    </source>
</evidence>
<protein>
    <recommendedName>
        <fullName evidence="2">GTP 3',8-cyclase</fullName>
        <ecNumber evidence="2">4.1.99.22</ecNumber>
    </recommendedName>
</protein>
<keyword evidence="9" id="KW-0342">GTP-binding</keyword>
<evidence type="ECO:0000259" key="13">
    <source>
        <dbReference type="PROSITE" id="PS51918"/>
    </source>
</evidence>
<dbReference type="SFLD" id="SFLDG01386">
    <property type="entry name" value="main_SPASM_domain-containing"/>
    <property type="match status" value="1"/>
</dbReference>
<evidence type="ECO:0000256" key="10">
    <source>
        <dbReference type="ARBA" id="ARBA00023150"/>
    </source>
</evidence>
<dbReference type="InterPro" id="IPR013483">
    <property type="entry name" value="MoaA"/>
</dbReference>
<evidence type="ECO:0000256" key="1">
    <source>
        <dbReference type="ARBA" id="ARBA00001966"/>
    </source>
</evidence>
<keyword evidence="6" id="KW-0547">Nucleotide-binding</keyword>
<keyword evidence="15" id="KW-1185">Reference proteome</keyword>
<dbReference type="InterPro" id="IPR050105">
    <property type="entry name" value="MoCo_biosynth_MoaA/MoaC"/>
</dbReference>
<dbReference type="SMART" id="SM00729">
    <property type="entry name" value="Elp3"/>
    <property type="match status" value="1"/>
</dbReference>
<dbReference type="RefSeq" id="WP_290265009.1">
    <property type="nucleotide sequence ID" value="NZ_JAUFQG010000006.1"/>
</dbReference>
<evidence type="ECO:0000256" key="12">
    <source>
        <dbReference type="ARBA" id="ARBA00048697"/>
    </source>
</evidence>
<dbReference type="NCBIfam" id="TIGR02666">
    <property type="entry name" value="moaA"/>
    <property type="match status" value="1"/>
</dbReference>
<organism evidence="14 15">
    <name type="scientific">Simiduia curdlanivorans</name>
    <dbReference type="NCBI Taxonomy" id="1492769"/>
    <lineage>
        <taxon>Bacteria</taxon>
        <taxon>Pseudomonadati</taxon>
        <taxon>Pseudomonadota</taxon>
        <taxon>Gammaproteobacteria</taxon>
        <taxon>Cellvibrionales</taxon>
        <taxon>Cellvibrionaceae</taxon>
        <taxon>Simiduia</taxon>
    </lineage>
</organism>
<evidence type="ECO:0000313" key="14">
    <source>
        <dbReference type="EMBL" id="MFC4363152.1"/>
    </source>
</evidence>
<dbReference type="CDD" id="cd01335">
    <property type="entry name" value="Radical_SAM"/>
    <property type="match status" value="1"/>
</dbReference>
<dbReference type="InterPro" id="IPR007197">
    <property type="entry name" value="rSAM"/>
</dbReference>
<dbReference type="SFLD" id="SFLDG01067">
    <property type="entry name" value="SPASM/twitch_domain_containing"/>
    <property type="match status" value="1"/>
</dbReference>